<evidence type="ECO:0000259" key="2">
    <source>
        <dbReference type="PROSITE" id="PS50020"/>
    </source>
</evidence>
<gene>
    <name evidence="3" type="ORF">SNAT2548_LOCUS10666</name>
</gene>
<proteinExistence type="predicted"/>
<feature type="domain" description="WW" evidence="2">
    <location>
        <begin position="90"/>
        <end position="127"/>
    </location>
</feature>
<evidence type="ECO:0000256" key="1">
    <source>
        <dbReference type="SAM" id="Coils"/>
    </source>
</evidence>
<reference evidence="3" key="1">
    <citation type="submission" date="2021-02" db="EMBL/GenBank/DDBJ databases">
        <authorList>
            <person name="Dougan E. K."/>
            <person name="Rhodes N."/>
            <person name="Thang M."/>
            <person name="Chan C."/>
        </authorList>
    </citation>
    <scope>NUCLEOTIDE SEQUENCE</scope>
</reference>
<keyword evidence="1" id="KW-0175">Coiled coil</keyword>
<protein>
    <recommendedName>
        <fullName evidence="2">WW domain-containing protein</fullName>
    </recommendedName>
</protein>
<accession>A0A812LCH5</accession>
<sequence length="558" mass="62732">MQSPRAANLEQDDQRRVFVTFKEGKRLLKNLTKLTKPDVCKHFRDEDKRLARELQEILEELLKELETQLSMPWSRQPERQTSEGWSRQSSPFGASWLQSGTDDGSGHLIPYWIDCSSGLTVWSRPDGHILDLVRLGQSVEELQDKVSSTADKTDHLVAAEALPFELMPVYPDTDVSSSILPWKCLKLSCTAQLVIWVASLLTVLLDPVYYDTPIAPRELYDPRALTKMSTAWPHKRFRPSAIACAGDDTLYIGDQFAVYAADIYWTGEKIEVHSADTHTRSARMRHALHDRLVATVGATETLQLQNLTVQPAIPSLELESAWSSLAVIRQQGKILFLSADGQKILEKSLYPWIPAKRTWRLGPTLPHKRLLAIAVVEGRHAATCTRRHSGFVNMGWAVIAATDSGQVVTLCPTQYDELHPVEMLLSLRRRSVAGTVVEIIDSHTGSKSPRRQRIIGMVADYGLDVLWILSQTSDGDGEVLVFDLQTRDIAHNWPLPSGRWWVPGLCDLGPGQGMLLGAAADTKRHAGAEIWRFLPVLGRRHRRAYTRAPDEHRQYLLS</sequence>
<dbReference type="AlphaFoldDB" id="A0A812LCH5"/>
<dbReference type="InterPro" id="IPR001202">
    <property type="entry name" value="WW_dom"/>
</dbReference>
<dbReference type="PROSITE" id="PS50020">
    <property type="entry name" value="WW_DOMAIN_2"/>
    <property type="match status" value="1"/>
</dbReference>
<comment type="caution">
    <text evidence="3">The sequence shown here is derived from an EMBL/GenBank/DDBJ whole genome shotgun (WGS) entry which is preliminary data.</text>
</comment>
<name>A0A812LCH5_9DINO</name>
<organism evidence="3 4">
    <name type="scientific">Symbiodinium natans</name>
    <dbReference type="NCBI Taxonomy" id="878477"/>
    <lineage>
        <taxon>Eukaryota</taxon>
        <taxon>Sar</taxon>
        <taxon>Alveolata</taxon>
        <taxon>Dinophyceae</taxon>
        <taxon>Suessiales</taxon>
        <taxon>Symbiodiniaceae</taxon>
        <taxon>Symbiodinium</taxon>
    </lineage>
</organism>
<keyword evidence="4" id="KW-1185">Reference proteome</keyword>
<evidence type="ECO:0000313" key="4">
    <source>
        <dbReference type="Proteomes" id="UP000604046"/>
    </source>
</evidence>
<dbReference type="EMBL" id="CAJNDS010000890">
    <property type="protein sequence ID" value="CAE7239651.1"/>
    <property type="molecule type" value="Genomic_DNA"/>
</dbReference>
<feature type="coiled-coil region" evidence="1">
    <location>
        <begin position="40"/>
        <end position="71"/>
    </location>
</feature>
<evidence type="ECO:0000313" key="3">
    <source>
        <dbReference type="EMBL" id="CAE7239651.1"/>
    </source>
</evidence>
<dbReference type="OrthoDB" id="432616at2759"/>
<dbReference type="Proteomes" id="UP000604046">
    <property type="component" value="Unassembled WGS sequence"/>
</dbReference>